<feature type="transmembrane region" description="Helical" evidence="8">
    <location>
        <begin position="429"/>
        <end position="451"/>
    </location>
</feature>
<reference evidence="11" key="1">
    <citation type="journal article" date="2015" name="Genome Announc.">
        <title>Genome sequence of the AIDS-associated pathogen Penicillium marneffei (ATCC18224) and its near taxonomic relative Talaromyces stipitatus (ATCC10500).</title>
        <authorList>
            <person name="Nierman W.C."/>
            <person name="Fedorova-Abrams N.D."/>
            <person name="Andrianopoulos A."/>
        </authorList>
    </citation>
    <scope>NUCLEOTIDE SEQUENCE [LARGE SCALE GENOMIC DNA]</scope>
    <source>
        <strain evidence="11">ATCC 10500 / CBS 375.48 / QM 6759 / NRRL 1006</strain>
    </source>
</reference>
<feature type="transmembrane region" description="Helical" evidence="8">
    <location>
        <begin position="397"/>
        <end position="417"/>
    </location>
</feature>
<dbReference type="GO" id="GO:0022857">
    <property type="term" value="F:transmembrane transporter activity"/>
    <property type="evidence" value="ECO:0007669"/>
    <property type="project" value="InterPro"/>
</dbReference>
<dbReference type="VEuPathDB" id="FungiDB:TSTA_061050"/>
<dbReference type="InterPro" id="IPR000868">
    <property type="entry name" value="Isochorismatase-like_dom"/>
</dbReference>
<name>B8LUZ3_TALSN</name>
<evidence type="ECO:0000256" key="8">
    <source>
        <dbReference type="SAM" id="Phobius"/>
    </source>
</evidence>
<dbReference type="Gene3D" id="3.40.50.850">
    <property type="entry name" value="Isochorismatase-like"/>
    <property type="match status" value="1"/>
</dbReference>
<evidence type="ECO:0000256" key="1">
    <source>
        <dbReference type="ARBA" id="ARBA00004141"/>
    </source>
</evidence>
<proteinExistence type="inferred from homology"/>
<dbReference type="RefSeq" id="XP_002340001.1">
    <property type="nucleotide sequence ID" value="XM_002339960.1"/>
</dbReference>
<dbReference type="InParanoid" id="B8LUZ3"/>
<evidence type="ECO:0000256" key="6">
    <source>
        <dbReference type="ARBA" id="ARBA00022989"/>
    </source>
</evidence>
<dbReference type="EMBL" id="EQ962652">
    <property type="protein sequence ID" value="EED22614.1"/>
    <property type="molecule type" value="Genomic_DNA"/>
</dbReference>
<gene>
    <name evidence="10" type="ORF">TSTA_061050</name>
</gene>
<feature type="transmembrane region" description="Helical" evidence="8">
    <location>
        <begin position="364"/>
        <end position="385"/>
    </location>
</feature>
<organism evidence="10 11">
    <name type="scientific">Talaromyces stipitatus (strain ATCC 10500 / CBS 375.48 / QM 6759 / NRRL 1006)</name>
    <name type="common">Penicillium stipitatum</name>
    <dbReference type="NCBI Taxonomy" id="441959"/>
    <lineage>
        <taxon>Eukaryota</taxon>
        <taxon>Fungi</taxon>
        <taxon>Dikarya</taxon>
        <taxon>Ascomycota</taxon>
        <taxon>Pezizomycotina</taxon>
        <taxon>Eurotiomycetes</taxon>
        <taxon>Eurotiomycetidae</taxon>
        <taxon>Eurotiales</taxon>
        <taxon>Trichocomaceae</taxon>
        <taxon>Talaromyces</taxon>
        <taxon>Talaromyces sect. Talaromyces</taxon>
    </lineage>
</organism>
<evidence type="ECO:0000256" key="5">
    <source>
        <dbReference type="ARBA" id="ARBA00022692"/>
    </source>
</evidence>
<keyword evidence="7 8" id="KW-0472">Membrane</keyword>
<dbReference type="Gene3D" id="1.10.4160.10">
    <property type="entry name" value="Hydantoin permease"/>
    <property type="match status" value="1"/>
</dbReference>
<dbReference type="GeneID" id="8102648"/>
<dbReference type="Proteomes" id="UP000001745">
    <property type="component" value="Unassembled WGS sequence"/>
</dbReference>
<dbReference type="eggNOG" id="ENOG502QQ8Y">
    <property type="taxonomic scope" value="Eukaryota"/>
</dbReference>
<keyword evidence="11" id="KW-1185">Reference proteome</keyword>
<evidence type="ECO:0000256" key="3">
    <source>
        <dbReference type="ARBA" id="ARBA00008974"/>
    </source>
</evidence>
<dbReference type="InterPro" id="IPR001248">
    <property type="entry name" value="Pur-cyt_permease"/>
</dbReference>
<feature type="domain" description="Isochorismatase-like" evidence="9">
    <location>
        <begin position="568"/>
        <end position="748"/>
    </location>
</feature>
<evidence type="ECO:0000256" key="2">
    <source>
        <dbReference type="ARBA" id="ARBA00006336"/>
    </source>
</evidence>
<dbReference type="Pfam" id="PF00857">
    <property type="entry name" value="Isochorismatase"/>
    <property type="match status" value="1"/>
</dbReference>
<dbReference type="InterPro" id="IPR036380">
    <property type="entry name" value="Isochorismatase-like_sf"/>
</dbReference>
<evidence type="ECO:0000256" key="4">
    <source>
        <dbReference type="ARBA" id="ARBA00022448"/>
    </source>
</evidence>
<dbReference type="OrthoDB" id="5428495at2759"/>
<feature type="transmembrane region" description="Helical" evidence="8">
    <location>
        <begin position="238"/>
        <end position="255"/>
    </location>
</feature>
<dbReference type="STRING" id="441959.B8LUZ3"/>
<evidence type="ECO:0000256" key="7">
    <source>
        <dbReference type="ARBA" id="ARBA00023136"/>
    </source>
</evidence>
<feature type="transmembrane region" description="Helical" evidence="8">
    <location>
        <begin position="175"/>
        <end position="196"/>
    </location>
</feature>
<evidence type="ECO:0000313" key="10">
    <source>
        <dbReference type="EMBL" id="EED22614.1"/>
    </source>
</evidence>
<feature type="transmembrane region" description="Helical" evidence="8">
    <location>
        <begin position="275"/>
        <end position="297"/>
    </location>
</feature>
<dbReference type="SUPFAM" id="SSF52499">
    <property type="entry name" value="Isochorismatase-like hydrolases"/>
    <property type="match status" value="1"/>
</dbReference>
<accession>B8LUZ3</accession>
<comment type="similarity">
    <text evidence="3">Belongs to the purine-cytosine permease (2.A.39) family.</text>
</comment>
<dbReference type="GO" id="GO:0005886">
    <property type="term" value="C:plasma membrane"/>
    <property type="evidence" value="ECO:0007669"/>
    <property type="project" value="TreeGrafter"/>
</dbReference>
<comment type="subcellular location">
    <subcellularLocation>
        <location evidence="1">Membrane</location>
        <topology evidence="1">Multi-pass membrane protein</topology>
    </subcellularLocation>
</comment>
<feature type="transmembrane region" description="Helical" evidence="8">
    <location>
        <begin position="503"/>
        <end position="523"/>
    </location>
</feature>
<dbReference type="AlphaFoldDB" id="B8LUZ3"/>
<dbReference type="PANTHER" id="PTHR31806:SF5">
    <property type="entry name" value="PURINE-CYTOSINE PERMEASE FCY21"/>
    <property type="match status" value="1"/>
</dbReference>
<sequence>MTLTCLIEDIGGKSDKASAASANQLLRSGTGKASPYQIREKFPDLVNVTHDVQLGESESSDIKQHGVLKKTLNLLLSSGVELRGVEPVPPELRTDSAFNKIFTMWCTSLLCPLPLVTGMVGTLSFGINLRDTSLLVLFLSLLMCVPPAYIVTISPQTGMRQMIQARYSFGLYPNILVALLNMMTLCGYNIICLVTAGQTLAAVSGDTISQTVGIVIVGVLSMLPAFGGFQVLHHYERWAWIPAFIAIVITIGSGGSKLKEQVQTAPSDAPTIFTFISLIAGYFLPYSTTVGDTAVYLGPNAPKWRIFVYCWMGICLPSILLMIVGAAIGGAVPNIPSWSDANDRDSVGGILVAMLQPLGGFGKFVAVLLSLSVIAQIAPGFYSVSLSFQVMWPKFTVVPRIIFVIVVTAVDIGVGIKAAESFFNSLEDFLGIIGYWSAAFTGILLTEWFVFRKGRASSFDPRIWNNVRELPPGLAALTSFVLPFGLVVPSMDQVWYVGPIAKVTGDLAFEFALVLAILLYLPLRSLEIKWSGRPMNNMPTALVESHPFYQTSKAAGYHRRIGWGTKPALILIDVCRAYWAEASPLSLLSNPSGANSPNSMTRLLKAAREGGIPVIWLQVRYNHPDMVDGVIQFKKSPGISIWQEGDARGMDAWMPGLVPDWENETVVLKKNPSGFLATNLLSQLNALGVDTIVLCGVSTSGCVRATAIDACGYGFRCLVVEEASGDRSVEIQRATLFDLDSRFVDVINEPEAIDQMKRGWK</sequence>
<feature type="transmembrane region" description="Helical" evidence="8">
    <location>
        <begin position="102"/>
        <end position="127"/>
    </location>
</feature>
<keyword evidence="5 8" id="KW-0812">Transmembrane</keyword>
<evidence type="ECO:0000313" key="11">
    <source>
        <dbReference type="Proteomes" id="UP000001745"/>
    </source>
</evidence>
<feature type="transmembrane region" description="Helical" evidence="8">
    <location>
        <begin position="309"/>
        <end position="332"/>
    </location>
</feature>
<keyword evidence="6 8" id="KW-1133">Transmembrane helix</keyword>
<dbReference type="InterPro" id="IPR026030">
    <property type="entry name" value="Pur-cyt_permease_Fcy2/21/22"/>
</dbReference>
<protein>
    <submittedName>
        <fullName evidence="10">Pyrazinamidase/nicotinamidase, putative</fullName>
    </submittedName>
</protein>
<dbReference type="HOGENOM" id="CLU_366452_0_0_1"/>
<dbReference type="Pfam" id="PF02133">
    <property type="entry name" value="Transp_cyt_pur"/>
    <property type="match status" value="1"/>
</dbReference>
<feature type="transmembrane region" description="Helical" evidence="8">
    <location>
        <begin position="208"/>
        <end position="226"/>
    </location>
</feature>
<feature type="transmembrane region" description="Helical" evidence="8">
    <location>
        <begin position="472"/>
        <end position="491"/>
    </location>
</feature>
<keyword evidence="4" id="KW-0813">Transport</keyword>
<comment type="similarity">
    <text evidence="2">Belongs to the isochorismatase family.</text>
</comment>
<dbReference type="PANTHER" id="PTHR31806">
    <property type="entry name" value="PURINE-CYTOSINE PERMEASE FCY2-RELATED"/>
    <property type="match status" value="1"/>
</dbReference>
<evidence type="ECO:0000259" key="9">
    <source>
        <dbReference type="Pfam" id="PF00857"/>
    </source>
</evidence>
<dbReference type="PhylomeDB" id="B8LUZ3"/>
<feature type="transmembrane region" description="Helical" evidence="8">
    <location>
        <begin position="133"/>
        <end position="154"/>
    </location>
</feature>